<name>A0A432XQW1_9GAMM</name>
<keyword evidence="4" id="KW-1185">Reference proteome</keyword>
<organism evidence="3 4">
    <name type="scientific">Idiomarina fontislapidosi</name>
    <dbReference type="NCBI Taxonomy" id="263723"/>
    <lineage>
        <taxon>Bacteria</taxon>
        <taxon>Pseudomonadati</taxon>
        <taxon>Pseudomonadota</taxon>
        <taxon>Gammaproteobacteria</taxon>
        <taxon>Alteromonadales</taxon>
        <taxon>Idiomarinaceae</taxon>
        <taxon>Idiomarina</taxon>
    </lineage>
</organism>
<feature type="coiled-coil region" evidence="1">
    <location>
        <begin position="383"/>
        <end position="449"/>
    </location>
</feature>
<gene>
    <name evidence="3" type="ORF">CWE25_11970</name>
</gene>
<dbReference type="AlphaFoldDB" id="A0A432XQW1"/>
<dbReference type="EMBL" id="PIPV01000013">
    <property type="protein sequence ID" value="RUO51119.1"/>
    <property type="molecule type" value="Genomic_DNA"/>
</dbReference>
<dbReference type="SUPFAM" id="SSF58100">
    <property type="entry name" value="Bacterial hemolysins"/>
    <property type="match status" value="1"/>
</dbReference>
<feature type="region of interest" description="Disordered" evidence="2">
    <location>
        <begin position="465"/>
        <end position="494"/>
    </location>
</feature>
<evidence type="ECO:0000313" key="4">
    <source>
        <dbReference type="Proteomes" id="UP000287330"/>
    </source>
</evidence>
<reference evidence="4" key="1">
    <citation type="journal article" date="2018" name="Front. Microbiol.">
        <title>Genome-Based Analysis Reveals the Taxonomy and Diversity of the Family Idiomarinaceae.</title>
        <authorList>
            <person name="Liu Y."/>
            <person name="Lai Q."/>
            <person name="Shao Z."/>
        </authorList>
    </citation>
    <scope>NUCLEOTIDE SEQUENCE [LARGE SCALE GENOMIC DNA]</scope>
    <source>
        <strain evidence="4">F23</strain>
    </source>
</reference>
<proteinExistence type="predicted"/>
<feature type="coiled-coil region" evidence="1">
    <location>
        <begin position="158"/>
        <end position="347"/>
    </location>
</feature>
<evidence type="ECO:0000256" key="1">
    <source>
        <dbReference type="SAM" id="Coils"/>
    </source>
</evidence>
<protein>
    <submittedName>
        <fullName evidence="3">Uncharacterized protein</fullName>
    </submittedName>
</protein>
<feature type="compositionally biased region" description="Polar residues" evidence="2">
    <location>
        <begin position="479"/>
        <end position="494"/>
    </location>
</feature>
<dbReference type="Proteomes" id="UP000287330">
    <property type="component" value="Unassembled WGS sequence"/>
</dbReference>
<evidence type="ECO:0000313" key="3">
    <source>
        <dbReference type="EMBL" id="RUO51119.1"/>
    </source>
</evidence>
<accession>A0A432XQW1</accession>
<sequence length="615" mass="71926">MVAESATPATAKQINEQVQNSDDTVYVFYSHPSVYIASKLAAGISGEEACREWLNGINECFLAQKKNRRQIRLLCTEEAIEHQEELFNIASFTTNQIQELVTRPDEIMLLAGHYLTMQTTDISNCLERLEALTLHLSGKPYRFEINVNSVIGRTMEFSEEQQDRLEMLFVEKQTLKQKTDEQAAKITELRGWCKVHEEREEKLKSEIESVTRERDEALAGVNSKNEEVTRVKEQLDQVQRQLETTYIKGHEEQAAKITELRGWCKVHEEREEKLKSEIERVTRERDEALARINSKNEEVTRVKEQLDKVQLQLESLATQRDEATKQNYNLTDELAVMQQQLDQVQVQLENTFIDSQEKAKDLNKAKDKVRELQKWCRIHESRQSDLNEKLLQYQQRNEDLERETHQLVLLNKEQREKSTHLTNELNLERERAREQIANLNIQLAQSFEEVKAHSIKNKNLRRQWEQSTLHSNESETPKETSTATDPSKNSNRSKQFLSKLRDRLRFGKRKPAEKELWVREQVLLLEESPLFDADWYLKQYPDLETSKLQPAEHYLRFGGFEGRNPNSQFDSAFYLSTYPDVAEEGMNPLIHFILYGEAEGRSVKPKANRKSRKDA</sequence>
<evidence type="ECO:0000256" key="2">
    <source>
        <dbReference type="SAM" id="MobiDB-lite"/>
    </source>
</evidence>
<comment type="caution">
    <text evidence="3">The sequence shown here is derived from an EMBL/GenBank/DDBJ whole genome shotgun (WGS) entry which is preliminary data.</text>
</comment>
<keyword evidence="1" id="KW-0175">Coiled coil</keyword>